<accession>A0A7C5I4S3</accession>
<dbReference type="EMBL" id="DRTV01000153">
    <property type="protein sequence ID" value="HHF58221.1"/>
    <property type="molecule type" value="Genomic_DNA"/>
</dbReference>
<name>A0A7C5I4S3_UNCW3</name>
<protein>
    <recommendedName>
        <fullName evidence="2">CSD domain-containing protein</fullName>
    </recommendedName>
</protein>
<organism evidence="1">
    <name type="scientific">candidate division WOR-3 bacterium</name>
    <dbReference type="NCBI Taxonomy" id="2052148"/>
    <lineage>
        <taxon>Bacteria</taxon>
        <taxon>Bacteria division WOR-3</taxon>
    </lineage>
</organism>
<sequence>MEKKREQKRRRGKVLFFDENLGSGILQPRGSKERIKFTYKDVIGESSFVILFEGEEVEFWYENRRIRVKRSGKI</sequence>
<proteinExistence type="predicted"/>
<reference evidence="1" key="1">
    <citation type="journal article" date="2020" name="mSystems">
        <title>Genome- and Community-Level Interaction Insights into Carbon Utilization and Element Cycling Functions of Hydrothermarchaeota in Hydrothermal Sediment.</title>
        <authorList>
            <person name="Zhou Z."/>
            <person name="Liu Y."/>
            <person name="Xu W."/>
            <person name="Pan J."/>
            <person name="Luo Z.H."/>
            <person name="Li M."/>
        </authorList>
    </citation>
    <scope>NUCLEOTIDE SEQUENCE [LARGE SCALE GENOMIC DNA]</scope>
    <source>
        <strain evidence="1">HyVt-94</strain>
    </source>
</reference>
<evidence type="ECO:0000313" key="1">
    <source>
        <dbReference type="EMBL" id="HHF58221.1"/>
    </source>
</evidence>
<evidence type="ECO:0008006" key="2">
    <source>
        <dbReference type="Google" id="ProtNLM"/>
    </source>
</evidence>
<dbReference type="InterPro" id="IPR012340">
    <property type="entry name" value="NA-bd_OB-fold"/>
</dbReference>
<dbReference type="AlphaFoldDB" id="A0A7C5I4S3"/>
<dbReference type="Gene3D" id="2.40.50.140">
    <property type="entry name" value="Nucleic acid-binding proteins"/>
    <property type="match status" value="1"/>
</dbReference>
<comment type="caution">
    <text evidence="1">The sequence shown here is derived from an EMBL/GenBank/DDBJ whole genome shotgun (WGS) entry which is preliminary data.</text>
</comment>
<gene>
    <name evidence="1" type="ORF">ENL41_02225</name>
</gene>
<dbReference type="Proteomes" id="UP000886014">
    <property type="component" value="Unassembled WGS sequence"/>
</dbReference>